<dbReference type="EMBL" id="MUGS01000014">
    <property type="protein sequence ID" value="OXG07097.1"/>
    <property type="molecule type" value="Genomic_DNA"/>
</dbReference>
<keyword evidence="6 9" id="KW-1133">Transmembrane helix</keyword>
<dbReference type="InterPro" id="IPR017850">
    <property type="entry name" value="Alkaline_phosphatase_core_sf"/>
</dbReference>
<accession>A0A227PB14</accession>
<feature type="transmembrane region" description="Helical" evidence="9">
    <location>
        <begin position="80"/>
        <end position="102"/>
    </location>
</feature>
<organism evidence="12 13">
    <name type="scientific">Flavobacterium araucananum</name>
    <dbReference type="NCBI Taxonomy" id="946678"/>
    <lineage>
        <taxon>Bacteria</taxon>
        <taxon>Pseudomonadati</taxon>
        <taxon>Bacteroidota</taxon>
        <taxon>Flavobacteriia</taxon>
        <taxon>Flavobacteriales</taxon>
        <taxon>Flavobacteriaceae</taxon>
        <taxon>Flavobacterium</taxon>
    </lineage>
</organism>
<dbReference type="OrthoDB" id="9786870at2"/>
<feature type="transmembrane region" description="Helical" evidence="9">
    <location>
        <begin position="155"/>
        <end position="180"/>
    </location>
</feature>
<feature type="domain" description="Phosphoethanolamine transferase N-terminal" evidence="11">
    <location>
        <begin position="64"/>
        <end position="207"/>
    </location>
</feature>
<dbReference type="PANTHER" id="PTHR30443:SF0">
    <property type="entry name" value="PHOSPHOETHANOLAMINE TRANSFERASE EPTA"/>
    <property type="match status" value="1"/>
</dbReference>
<feature type="domain" description="Sulfatase N-terminal" evidence="10">
    <location>
        <begin position="229"/>
        <end position="498"/>
    </location>
</feature>
<name>A0A227PB14_9FLAO</name>
<comment type="caution">
    <text evidence="12">The sequence shown here is derived from an EMBL/GenBank/DDBJ whole genome shotgun (WGS) entry which is preliminary data.</text>
</comment>
<dbReference type="Pfam" id="PF08019">
    <property type="entry name" value="EptA_B_N"/>
    <property type="match status" value="1"/>
</dbReference>
<keyword evidence="7 9" id="KW-0472">Membrane</keyword>
<dbReference type="Proteomes" id="UP000214684">
    <property type="component" value="Unassembled WGS sequence"/>
</dbReference>
<evidence type="ECO:0000256" key="1">
    <source>
        <dbReference type="ARBA" id="ARBA00004429"/>
    </source>
</evidence>
<dbReference type="NCBIfam" id="NF028537">
    <property type="entry name" value="P_eth_NH2_trans"/>
    <property type="match status" value="1"/>
</dbReference>
<feature type="transmembrane region" description="Helical" evidence="9">
    <location>
        <begin position="186"/>
        <end position="205"/>
    </location>
</feature>
<evidence type="ECO:0000256" key="4">
    <source>
        <dbReference type="ARBA" id="ARBA00022679"/>
    </source>
</evidence>
<dbReference type="AlphaFoldDB" id="A0A227PB14"/>
<evidence type="ECO:0000256" key="7">
    <source>
        <dbReference type="ARBA" id="ARBA00023136"/>
    </source>
</evidence>
<dbReference type="GO" id="GO:0016776">
    <property type="term" value="F:phosphotransferase activity, phosphate group as acceptor"/>
    <property type="evidence" value="ECO:0007669"/>
    <property type="project" value="TreeGrafter"/>
</dbReference>
<feature type="modified residue" description="3-oxoalanine (Ser)" evidence="8">
    <location>
        <position position="74"/>
    </location>
</feature>
<proteinExistence type="predicted"/>
<evidence type="ECO:0000256" key="6">
    <source>
        <dbReference type="ARBA" id="ARBA00022989"/>
    </source>
</evidence>
<evidence type="ECO:0000256" key="9">
    <source>
        <dbReference type="SAM" id="Phobius"/>
    </source>
</evidence>
<keyword evidence="2" id="KW-1003">Cell membrane</keyword>
<comment type="PTM">
    <text evidence="8">The conversion to 3-oxoalanine (also known as C-formylglycine, FGly), of a serine or cysteine residue in prokaryotes and of a cysteine residue in eukaryotes, is critical for catalytic activity.</text>
</comment>
<dbReference type="NCBIfam" id="NF007160">
    <property type="entry name" value="PRK09598.1"/>
    <property type="match status" value="1"/>
</dbReference>
<gene>
    <name evidence="12" type="ORF">B0A64_09800</name>
</gene>
<evidence type="ECO:0000313" key="12">
    <source>
        <dbReference type="EMBL" id="OXG07097.1"/>
    </source>
</evidence>
<reference evidence="12 13" key="1">
    <citation type="submission" date="2016-11" db="EMBL/GenBank/DDBJ databases">
        <title>Whole genomes of Flavobacteriaceae.</title>
        <authorList>
            <person name="Stine C."/>
            <person name="Li C."/>
            <person name="Tadesse D."/>
        </authorList>
    </citation>
    <scope>NUCLEOTIDE SEQUENCE [LARGE SCALE GENOMIC DNA]</scope>
    <source>
        <strain evidence="12 13">DSM 24704</strain>
    </source>
</reference>
<sequence>MKLLPFTLKSNLKLTHFVLLMSILNFVFFHLPFYTYVFNHIDYKSLNGIVLIVSLVILMLVLNAFVFYLMFSLSRYFGKFLLVLFFMINAIAVYFVNTYSVIIDETMIGNVLNTNYEESSNFFSFKLVLYIIFLGIIPSIYIIKVDIINVALKKFLTLSSLTLLFIVVLVFANASNWLWIDKNSKQLGGLAMPWSYSVNTSLFYIHKYKKNEKEILLPNAVIKDNQKSVVVLVIGESARSQNFSLYGYKKNTNPLLSKIPNLFHFDANSCATYTTAGVKCILEHTNSDDLYEILPNYLYRNNVEVVWRTTNWGEPPVHIEKYQNRDVLKKDCKGQVCEYDEVLLTGLKEQILSSKKNKILIVLHTSTSHGPTYSKKYPPAFETFKPVCNSVELGKCSQEELFNAYDNTIVYTDYILSKVIEDLKELKEYKSAMIFVSDHGESLGEKNLYMHGVPISFAPKEQYQIPFIVWVSDNSKQLKANKTVSQNHVFHSVLNFLNIESPVYKEEMNIFK</sequence>
<feature type="transmembrane region" description="Helical" evidence="9">
    <location>
        <begin position="12"/>
        <end position="34"/>
    </location>
</feature>
<comment type="subcellular location">
    <subcellularLocation>
        <location evidence="1">Cell inner membrane</location>
        <topology evidence="1">Multi-pass membrane protein</topology>
    </subcellularLocation>
</comment>
<dbReference type="PANTHER" id="PTHR30443">
    <property type="entry name" value="INNER MEMBRANE PROTEIN"/>
    <property type="match status" value="1"/>
</dbReference>
<dbReference type="CDD" id="cd16017">
    <property type="entry name" value="LptA"/>
    <property type="match status" value="1"/>
</dbReference>
<dbReference type="InterPro" id="IPR012549">
    <property type="entry name" value="EptA-like_N"/>
</dbReference>
<dbReference type="InterPro" id="IPR000917">
    <property type="entry name" value="Sulfatase_N"/>
</dbReference>
<protein>
    <submittedName>
        <fullName evidence="12">Phosphoethanolamine--lipid A transferase EptA</fullName>
    </submittedName>
</protein>
<evidence type="ECO:0000259" key="10">
    <source>
        <dbReference type="Pfam" id="PF00884"/>
    </source>
</evidence>
<evidence type="ECO:0000313" key="13">
    <source>
        <dbReference type="Proteomes" id="UP000214684"/>
    </source>
</evidence>
<keyword evidence="13" id="KW-1185">Reference proteome</keyword>
<dbReference type="SUPFAM" id="SSF53649">
    <property type="entry name" value="Alkaline phosphatase-like"/>
    <property type="match status" value="1"/>
</dbReference>
<evidence type="ECO:0000256" key="5">
    <source>
        <dbReference type="ARBA" id="ARBA00022692"/>
    </source>
</evidence>
<evidence type="ECO:0000256" key="8">
    <source>
        <dbReference type="PIRSR" id="PIRSR600917-52"/>
    </source>
</evidence>
<dbReference type="InterPro" id="IPR040423">
    <property type="entry name" value="PEA_transferase"/>
</dbReference>
<dbReference type="GO" id="GO:0005886">
    <property type="term" value="C:plasma membrane"/>
    <property type="evidence" value="ECO:0007669"/>
    <property type="project" value="UniProtKB-SubCell"/>
</dbReference>
<keyword evidence="3" id="KW-0997">Cell inner membrane</keyword>
<feature type="transmembrane region" description="Helical" evidence="9">
    <location>
        <begin position="122"/>
        <end position="143"/>
    </location>
</feature>
<feature type="transmembrane region" description="Helical" evidence="9">
    <location>
        <begin position="46"/>
        <end position="68"/>
    </location>
</feature>
<dbReference type="Pfam" id="PF00884">
    <property type="entry name" value="Sulfatase"/>
    <property type="match status" value="1"/>
</dbReference>
<dbReference type="InterPro" id="IPR058130">
    <property type="entry name" value="PEA_transf_C"/>
</dbReference>
<dbReference type="Gene3D" id="3.40.720.10">
    <property type="entry name" value="Alkaline Phosphatase, subunit A"/>
    <property type="match status" value="1"/>
</dbReference>
<keyword evidence="5 9" id="KW-0812">Transmembrane</keyword>
<keyword evidence="4 12" id="KW-0808">Transferase</keyword>
<evidence type="ECO:0000256" key="3">
    <source>
        <dbReference type="ARBA" id="ARBA00022519"/>
    </source>
</evidence>
<dbReference type="RefSeq" id="WP_089479322.1">
    <property type="nucleotide sequence ID" value="NZ_MUGS01000014.1"/>
</dbReference>
<evidence type="ECO:0000256" key="2">
    <source>
        <dbReference type="ARBA" id="ARBA00022475"/>
    </source>
</evidence>
<evidence type="ECO:0000259" key="11">
    <source>
        <dbReference type="Pfam" id="PF08019"/>
    </source>
</evidence>
<dbReference type="GO" id="GO:0009244">
    <property type="term" value="P:lipopolysaccharide core region biosynthetic process"/>
    <property type="evidence" value="ECO:0007669"/>
    <property type="project" value="TreeGrafter"/>
</dbReference>